<dbReference type="PANTHER" id="PTHR38444">
    <property type="entry name" value="ENTEROBACTIN BIOSYNTHESIS PROTEIN YBDZ"/>
    <property type="match status" value="1"/>
</dbReference>
<dbReference type="GO" id="GO:0005829">
    <property type="term" value="C:cytosol"/>
    <property type="evidence" value="ECO:0007669"/>
    <property type="project" value="TreeGrafter"/>
</dbReference>
<sequence length="68" mass="7622">MTNPFDDPRTQHRVLVNAEGQHALWPSFATVPAGWDEVYGPADQSACHEYVERNWTDLTPRSARVAVG</sequence>
<dbReference type="OrthoDB" id="7584480at2"/>
<dbReference type="InterPro" id="IPR005153">
    <property type="entry name" value="MbtH-like_dom"/>
</dbReference>
<dbReference type="SUPFAM" id="SSF160582">
    <property type="entry name" value="MbtH-like"/>
    <property type="match status" value="1"/>
</dbReference>
<dbReference type="EMBL" id="MVFC01000019">
    <property type="protein sequence ID" value="OON76184.1"/>
    <property type="molecule type" value="Genomic_DNA"/>
</dbReference>
<dbReference type="Gene3D" id="3.90.820.10">
    <property type="entry name" value="Structural Genomics, Unknown Function 30-nov-00 1gh9 Mol_id"/>
    <property type="match status" value="1"/>
</dbReference>
<proteinExistence type="predicted"/>
<dbReference type="InterPro" id="IPR037407">
    <property type="entry name" value="MLP_fam"/>
</dbReference>
<dbReference type="GO" id="GO:0019290">
    <property type="term" value="P:siderophore biosynthetic process"/>
    <property type="evidence" value="ECO:0007669"/>
    <property type="project" value="TreeGrafter"/>
</dbReference>
<name>A0A1V4A5D7_9ACTN</name>
<accession>A0A1V4A5D7</accession>
<reference evidence="2 3" key="1">
    <citation type="submission" date="2017-02" db="EMBL/GenBank/DDBJ databases">
        <title>Draft Genome Sequence of Streptomyces tsukubaensis F601, a Producer of the immunosuppressant tacrolimus FK506.</title>
        <authorList>
            <person name="Zong G."/>
            <person name="Zhong C."/>
            <person name="Fu J."/>
            <person name="Qin R."/>
            <person name="Cao G."/>
        </authorList>
    </citation>
    <scope>NUCLEOTIDE SEQUENCE [LARGE SCALE GENOMIC DNA]</scope>
    <source>
        <strain evidence="2 3">F601</strain>
    </source>
</reference>
<dbReference type="InterPro" id="IPR038020">
    <property type="entry name" value="MbtH-like_sf"/>
</dbReference>
<protein>
    <submittedName>
        <fullName evidence="2">MbtH family protein</fullName>
    </submittedName>
</protein>
<evidence type="ECO:0000313" key="3">
    <source>
        <dbReference type="Proteomes" id="UP000190539"/>
    </source>
</evidence>
<evidence type="ECO:0000259" key="1">
    <source>
        <dbReference type="SMART" id="SM00923"/>
    </source>
</evidence>
<dbReference type="Pfam" id="PF03621">
    <property type="entry name" value="MbtH"/>
    <property type="match status" value="1"/>
</dbReference>
<feature type="domain" description="MbtH-like" evidence="1">
    <location>
        <begin position="3"/>
        <end position="53"/>
    </location>
</feature>
<dbReference type="Proteomes" id="UP000190539">
    <property type="component" value="Unassembled WGS sequence"/>
</dbReference>
<dbReference type="PANTHER" id="PTHR38444:SF1">
    <property type="entry name" value="ENTEROBACTIN BIOSYNTHESIS PROTEIN YBDZ"/>
    <property type="match status" value="1"/>
</dbReference>
<dbReference type="RefSeq" id="WP_077970040.1">
    <property type="nucleotide sequence ID" value="NZ_CP045178.1"/>
</dbReference>
<gene>
    <name evidence="2" type="ORF">B1H18_21410</name>
</gene>
<dbReference type="AlphaFoldDB" id="A0A1V4A5D7"/>
<comment type="caution">
    <text evidence="2">The sequence shown here is derived from an EMBL/GenBank/DDBJ whole genome shotgun (WGS) entry which is preliminary data.</text>
</comment>
<dbReference type="SMART" id="SM00923">
    <property type="entry name" value="MbtH"/>
    <property type="match status" value="1"/>
</dbReference>
<evidence type="ECO:0000313" key="2">
    <source>
        <dbReference type="EMBL" id="OON76184.1"/>
    </source>
</evidence>
<organism evidence="2 3">
    <name type="scientific">Streptomyces tsukubensis</name>
    <dbReference type="NCBI Taxonomy" id="83656"/>
    <lineage>
        <taxon>Bacteria</taxon>
        <taxon>Bacillati</taxon>
        <taxon>Actinomycetota</taxon>
        <taxon>Actinomycetes</taxon>
        <taxon>Kitasatosporales</taxon>
        <taxon>Streptomycetaceae</taxon>
        <taxon>Streptomyces</taxon>
    </lineage>
</organism>
<keyword evidence="3" id="KW-1185">Reference proteome</keyword>
<dbReference type="STRING" id="83656.B1H18_21410"/>